<dbReference type="AlphaFoldDB" id="A0A815DK45"/>
<protein>
    <recommendedName>
        <fullName evidence="3">long-chain-fatty-acid--CoA ligase</fullName>
        <ecNumber evidence="3">6.2.1.3</ecNumber>
    </recommendedName>
</protein>
<dbReference type="OrthoDB" id="1700726at2759"/>
<evidence type="ECO:0000256" key="2">
    <source>
        <dbReference type="ARBA" id="ARBA00022832"/>
    </source>
</evidence>
<evidence type="ECO:0000256" key="1">
    <source>
        <dbReference type="ARBA" id="ARBA00022598"/>
    </source>
</evidence>
<keyword evidence="2" id="KW-0443">Lipid metabolism</keyword>
<dbReference type="Gene3D" id="3.40.50.12780">
    <property type="entry name" value="N-terminal domain of ligase-like"/>
    <property type="match status" value="1"/>
</dbReference>
<dbReference type="InterPro" id="IPR020845">
    <property type="entry name" value="AMP-binding_CS"/>
</dbReference>
<organism evidence="6 7">
    <name type="scientific">Adineta ricciae</name>
    <name type="common">Rotifer</name>
    <dbReference type="NCBI Taxonomy" id="249248"/>
    <lineage>
        <taxon>Eukaryota</taxon>
        <taxon>Metazoa</taxon>
        <taxon>Spiralia</taxon>
        <taxon>Gnathifera</taxon>
        <taxon>Rotifera</taxon>
        <taxon>Eurotatoria</taxon>
        <taxon>Bdelloidea</taxon>
        <taxon>Adinetida</taxon>
        <taxon>Adinetidae</taxon>
        <taxon>Adineta</taxon>
    </lineage>
</organism>
<evidence type="ECO:0000313" key="5">
    <source>
        <dbReference type="EMBL" id="CAF1104879.1"/>
    </source>
</evidence>
<sequence length="672" mass="76327">MLHTIFKLRTFHTILTRNTIPLIQNRSFSYKRRIQRYFNDGINLQQQTIEINSTERIRRCIFYKDVDLFSFYKTTCPRVRTLGDALQEGCIASKDGPCIGTVQSAGKTSVLQWLTYSKVTERSQYIGSYLWSKTKPTPMKVKVAILSSNRPEYLFVEQGCYMYGLVVISLYTTYDAATILKVLQRTQADILVIDNLERVKSFENELLSNDILKEIIVLDDTNSLNKKIRSISSIYNSMKSTDICQRPYVDPESIATYILTSGTTGEPKIAMLSHENLLATAKGHLIRLNQANIKKPVTDRHCSFLPMAHIYERFILLQGLLTGTQIVFCPTPEQLPTYLSIVKPTQASVVPRVLNKVYDAIMAEVNKSTMKRFLVQQALRENPSFLSQIAFRKVKHLFGDQVKAMITGAAPITPDVMHFFRIALDIPIMEGYGQTESAGAGTSTHPVDMSYGTIGSPVPTVEIKLIDVPGTNYRSENNQGEVCIRGPTVFKGYYGDEAKTRETVDADGWLHTGDIGEWTNTGALRIIDRTKHIFKLSQGKYIAPERLEDVYIRSRWVAQIFVDGLSSKETIVAIVIPDEEYTRKTYKSDRSFADLCKDNKLKEIIAADLNQLAEKYRLKPYETLTNIHLHPELFSQNNGLLTVTLKTRRTNARNHFQSIIKSLYEDSPVQKQ</sequence>
<dbReference type="Proteomes" id="UP000663828">
    <property type="component" value="Unassembled WGS sequence"/>
</dbReference>
<dbReference type="Proteomes" id="UP000663852">
    <property type="component" value="Unassembled WGS sequence"/>
</dbReference>
<dbReference type="GO" id="GO:0016020">
    <property type="term" value="C:membrane"/>
    <property type="evidence" value="ECO:0007669"/>
    <property type="project" value="TreeGrafter"/>
</dbReference>
<dbReference type="GO" id="GO:0005783">
    <property type="term" value="C:endoplasmic reticulum"/>
    <property type="evidence" value="ECO:0007669"/>
    <property type="project" value="TreeGrafter"/>
</dbReference>
<proteinExistence type="predicted"/>
<dbReference type="EMBL" id="CAJNOR010002497">
    <property type="protein sequence ID" value="CAF1302642.1"/>
    <property type="molecule type" value="Genomic_DNA"/>
</dbReference>
<accession>A0A815DK45</accession>
<dbReference type="EMBL" id="CAJNOJ010000099">
    <property type="protein sequence ID" value="CAF1104879.1"/>
    <property type="molecule type" value="Genomic_DNA"/>
</dbReference>
<keyword evidence="1" id="KW-0436">Ligase</keyword>
<reference evidence="6" key="1">
    <citation type="submission" date="2021-02" db="EMBL/GenBank/DDBJ databases">
        <authorList>
            <person name="Nowell W R."/>
        </authorList>
    </citation>
    <scope>NUCLEOTIDE SEQUENCE</scope>
</reference>
<dbReference type="Pfam" id="PF00501">
    <property type="entry name" value="AMP-binding"/>
    <property type="match status" value="1"/>
</dbReference>
<dbReference type="InterPro" id="IPR000873">
    <property type="entry name" value="AMP-dep_synth/lig_dom"/>
</dbReference>
<dbReference type="PANTHER" id="PTHR43272:SF107">
    <property type="entry name" value="LONG-CHAIN-FATTY-ACID--COA LIGASE 5"/>
    <property type="match status" value="1"/>
</dbReference>
<keyword evidence="7" id="KW-1185">Reference proteome</keyword>
<evidence type="ECO:0000313" key="6">
    <source>
        <dbReference type="EMBL" id="CAF1302642.1"/>
    </source>
</evidence>
<feature type="domain" description="AMP-dependent synthetase/ligase" evidence="4">
    <location>
        <begin position="112"/>
        <end position="494"/>
    </location>
</feature>
<dbReference type="PANTHER" id="PTHR43272">
    <property type="entry name" value="LONG-CHAIN-FATTY-ACID--COA LIGASE"/>
    <property type="match status" value="1"/>
</dbReference>
<dbReference type="InterPro" id="IPR042099">
    <property type="entry name" value="ANL_N_sf"/>
</dbReference>
<dbReference type="EC" id="6.2.1.3" evidence="3"/>
<gene>
    <name evidence="5" type="ORF">EDS130_LOCUS20181</name>
    <name evidence="6" type="ORF">XAT740_LOCUS28947</name>
</gene>
<evidence type="ECO:0000313" key="7">
    <source>
        <dbReference type="Proteomes" id="UP000663828"/>
    </source>
</evidence>
<evidence type="ECO:0000256" key="3">
    <source>
        <dbReference type="ARBA" id="ARBA00026121"/>
    </source>
</evidence>
<dbReference type="SUPFAM" id="SSF56801">
    <property type="entry name" value="Acetyl-CoA synthetase-like"/>
    <property type="match status" value="1"/>
</dbReference>
<keyword evidence="2" id="KW-0276">Fatty acid metabolism</keyword>
<dbReference type="PROSITE" id="PS00455">
    <property type="entry name" value="AMP_BINDING"/>
    <property type="match status" value="1"/>
</dbReference>
<evidence type="ECO:0000259" key="4">
    <source>
        <dbReference type="Pfam" id="PF00501"/>
    </source>
</evidence>
<comment type="caution">
    <text evidence="6">The sequence shown here is derived from an EMBL/GenBank/DDBJ whole genome shotgun (WGS) entry which is preliminary data.</text>
</comment>
<name>A0A815DK45_ADIRI</name>
<dbReference type="GO" id="GO:0004467">
    <property type="term" value="F:long-chain fatty acid-CoA ligase activity"/>
    <property type="evidence" value="ECO:0007669"/>
    <property type="project" value="UniProtKB-EC"/>
</dbReference>